<gene>
    <name evidence="3" type="ORF">AS026_13460</name>
</gene>
<evidence type="ECO:0000313" key="4">
    <source>
        <dbReference type="Proteomes" id="UP000068164"/>
    </source>
</evidence>
<dbReference type="Proteomes" id="UP000068164">
    <property type="component" value="Unassembled WGS sequence"/>
</dbReference>
<keyword evidence="2" id="KW-0535">Nitrogen fixation</keyword>
<comment type="caution">
    <text evidence="3">The sequence shown here is derived from an EMBL/GenBank/DDBJ whole genome shotgun (WGS) entry which is preliminary data.</text>
</comment>
<dbReference type="OrthoDB" id="9801083at2"/>
<accession>A0A120FIA6</accession>
<proteinExistence type="inferred from homology"/>
<reference evidence="3 4" key="1">
    <citation type="submission" date="2015-11" db="EMBL/GenBank/DDBJ databases">
        <title>Draft Genome Sequence of the Strain BR 10423 (Rhizobium sp.) isolated from nodules of Mimosa pudica.</title>
        <authorList>
            <person name="Barauna A.C."/>
            <person name="Zilli J.E."/>
            <person name="Simoes-Araujo J.L."/>
            <person name="Reis V.M."/>
            <person name="James E.K."/>
            <person name="Reis F.B.Jr."/>
            <person name="Rouws L.F."/>
            <person name="Passos S.R."/>
            <person name="Gois S.R."/>
        </authorList>
    </citation>
    <scope>NUCLEOTIDE SEQUENCE [LARGE SCALE GENOMIC DNA]</scope>
    <source>
        <strain evidence="3 4">BR10423</strain>
    </source>
</reference>
<keyword evidence="4" id="KW-1185">Reference proteome</keyword>
<comment type="similarity">
    <text evidence="1">Belongs to the NifZ family.</text>
</comment>
<dbReference type="InterPro" id="IPR007415">
    <property type="entry name" value="Nitrogenase_MoFe_mat_NifZ"/>
</dbReference>
<evidence type="ECO:0000313" key="3">
    <source>
        <dbReference type="EMBL" id="KWV47227.1"/>
    </source>
</evidence>
<evidence type="ECO:0008006" key="5">
    <source>
        <dbReference type="Google" id="ProtNLM"/>
    </source>
</evidence>
<organism evidence="3 4">
    <name type="scientific">Rhizobium altiplani</name>
    <dbReference type="NCBI Taxonomy" id="1864509"/>
    <lineage>
        <taxon>Bacteria</taxon>
        <taxon>Pseudomonadati</taxon>
        <taxon>Pseudomonadota</taxon>
        <taxon>Alphaproteobacteria</taxon>
        <taxon>Hyphomicrobiales</taxon>
        <taxon>Rhizobiaceae</taxon>
        <taxon>Rhizobium/Agrobacterium group</taxon>
        <taxon>Rhizobium</taxon>
    </lineage>
</organism>
<sequence length="102" mass="10965">MQIAISPQVEIVSRPVFLPGDLVIARIDVKNDGTDPGKRFGGTLVRQLDSGHVLDVGTFLQQFYINADEWTEAEAIVGMRARELACGKDHMGACLPAQGLAG</sequence>
<dbReference type="AlphaFoldDB" id="A0A120FIA6"/>
<dbReference type="Pfam" id="PF04319">
    <property type="entry name" value="NifZ"/>
    <property type="match status" value="1"/>
</dbReference>
<evidence type="ECO:0000256" key="1">
    <source>
        <dbReference type="ARBA" id="ARBA00008027"/>
    </source>
</evidence>
<dbReference type="EMBL" id="LNCD01000104">
    <property type="protein sequence ID" value="KWV47227.1"/>
    <property type="molecule type" value="Genomic_DNA"/>
</dbReference>
<name>A0A120FIA6_9HYPH</name>
<dbReference type="GO" id="GO:0009399">
    <property type="term" value="P:nitrogen fixation"/>
    <property type="evidence" value="ECO:0007669"/>
    <property type="project" value="InterPro"/>
</dbReference>
<protein>
    <recommendedName>
        <fullName evidence="5">Nitrogen fixation protein NifZ</fullName>
    </recommendedName>
</protein>
<evidence type="ECO:0000256" key="2">
    <source>
        <dbReference type="ARBA" id="ARBA00023231"/>
    </source>
</evidence>
<dbReference type="RefSeq" id="WP_007539191.1">
    <property type="nucleotide sequence ID" value="NZ_LNCD01000104.1"/>
</dbReference>